<comment type="caution">
    <text evidence="2">The sequence shown here is derived from an EMBL/GenBank/DDBJ whole genome shotgun (WGS) entry which is preliminary data.</text>
</comment>
<name>A0A0F0H5X2_LENAE</name>
<dbReference type="AlphaFoldDB" id="A0A0F0H5X2"/>
<dbReference type="SUPFAM" id="SSF56112">
    <property type="entry name" value="Protein kinase-like (PK-like)"/>
    <property type="match status" value="1"/>
</dbReference>
<evidence type="ECO:0000313" key="2">
    <source>
        <dbReference type="EMBL" id="KJK50266.1"/>
    </source>
</evidence>
<evidence type="ECO:0000313" key="3">
    <source>
        <dbReference type="Proteomes" id="UP000033393"/>
    </source>
</evidence>
<keyword evidence="3" id="KW-1185">Reference proteome</keyword>
<organism evidence="2 3">
    <name type="scientific">Lentzea aerocolonigenes</name>
    <name type="common">Lechevalieria aerocolonigenes</name>
    <name type="synonym">Saccharothrix aerocolonigenes</name>
    <dbReference type="NCBI Taxonomy" id="68170"/>
    <lineage>
        <taxon>Bacteria</taxon>
        <taxon>Bacillati</taxon>
        <taxon>Actinomycetota</taxon>
        <taxon>Actinomycetes</taxon>
        <taxon>Pseudonocardiales</taxon>
        <taxon>Pseudonocardiaceae</taxon>
        <taxon>Lentzea</taxon>
    </lineage>
</organism>
<dbReference type="Pfam" id="PF01636">
    <property type="entry name" value="APH"/>
    <property type="match status" value="1"/>
</dbReference>
<dbReference type="PATRIC" id="fig|68170.10.peg.1359"/>
<dbReference type="EMBL" id="JYJG01000063">
    <property type="protein sequence ID" value="KJK50266.1"/>
    <property type="molecule type" value="Genomic_DNA"/>
</dbReference>
<sequence length="269" mass="29202">MQERIEWDSLPAGLRNAIGEQAGQITAARTLSQGMNSALAAVLDTPGGQVFVKGIRTDHPGVVAQQREATINPHVRPLAPALLWRLDDAEGWDVLAFEFVKGHHPDYAPDSTDLPAVLAAVDTLASLPVPDLPLKDARQRWRGYLDEAEAELLGGETLLHTDYNPDNILITLDGKARMVDWAWPTRGAAWIDPCCLALRLIAAGHTAAQAEQLVSRTRAWASAPRTAVGVFARANVDMWTDIATSDPQPWKQQMADAARQWADGLLASA</sequence>
<dbReference type="InterPro" id="IPR011009">
    <property type="entry name" value="Kinase-like_dom_sf"/>
</dbReference>
<proteinExistence type="predicted"/>
<protein>
    <recommendedName>
        <fullName evidence="1">Aminoglycoside phosphotransferase domain-containing protein</fullName>
    </recommendedName>
</protein>
<dbReference type="RefSeq" id="WP_045311408.1">
    <property type="nucleotide sequence ID" value="NZ_JYJG01000063.1"/>
</dbReference>
<accession>A0A0F0H5X2</accession>
<reference evidence="2 3" key="1">
    <citation type="submission" date="2015-02" db="EMBL/GenBank/DDBJ databases">
        <authorList>
            <person name="Ju K.-S."/>
            <person name="Doroghazi J.R."/>
            <person name="Metcalf W."/>
        </authorList>
    </citation>
    <scope>NUCLEOTIDE SEQUENCE [LARGE SCALE GENOMIC DNA]</scope>
    <source>
        <strain evidence="2 3">NRRL B-16140</strain>
    </source>
</reference>
<dbReference type="Proteomes" id="UP000033393">
    <property type="component" value="Unassembled WGS sequence"/>
</dbReference>
<feature type="domain" description="Aminoglycoside phosphotransferase" evidence="1">
    <location>
        <begin position="134"/>
        <end position="220"/>
    </location>
</feature>
<evidence type="ECO:0000259" key="1">
    <source>
        <dbReference type="Pfam" id="PF01636"/>
    </source>
</evidence>
<dbReference type="InterPro" id="IPR002575">
    <property type="entry name" value="Aminoglycoside_PTrfase"/>
</dbReference>
<dbReference type="STRING" id="68170.GCA_000974445_09689"/>
<dbReference type="Gene3D" id="3.90.1200.10">
    <property type="match status" value="1"/>
</dbReference>
<gene>
    <name evidence="2" type="ORF">UK23_11370</name>
</gene>